<name>A0A1V2N9H0_9HYPH</name>
<feature type="transmembrane region" description="Helical" evidence="1">
    <location>
        <begin position="58"/>
        <end position="81"/>
    </location>
</feature>
<keyword evidence="1" id="KW-0472">Membrane</keyword>
<proteinExistence type="predicted"/>
<dbReference type="OrthoDB" id="8273644at2"/>
<accession>A0A1V2N9H0</accession>
<dbReference type="RefSeq" id="WP_076970519.1">
    <property type="nucleotide sequence ID" value="NZ_LVWB01000002.1"/>
</dbReference>
<dbReference type="AlphaFoldDB" id="A0A1V2N9H0"/>
<dbReference type="EMBL" id="LVWB01000002">
    <property type="protein sequence ID" value="ONI60305.1"/>
    <property type="molecule type" value="Genomic_DNA"/>
</dbReference>
<comment type="caution">
    <text evidence="2">The sequence shown here is derived from an EMBL/GenBank/DDBJ whole genome shotgun (WGS) entry which is preliminary data.</text>
</comment>
<keyword evidence="1" id="KW-1133">Transmembrane helix</keyword>
<protein>
    <submittedName>
        <fullName evidence="2">Uncharacterized protein</fullName>
    </submittedName>
</protein>
<evidence type="ECO:0000256" key="1">
    <source>
        <dbReference type="SAM" id="Phobius"/>
    </source>
</evidence>
<gene>
    <name evidence="2" type="ORF">AYO25_00360</name>
</gene>
<evidence type="ECO:0000313" key="2">
    <source>
        <dbReference type="EMBL" id="ONI60305.1"/>
    </source>
</evidence>
<reference evidence="2 3" key="1">
    <citation type="journal article" date="2017" name="PLoS ONE">
        <title>Genomic sequence of 'Candidatus Liberibacter solanacearum' haplotype C and its comparison with haplotype A and B genomes.</title>
        <authorList>
            <person name="Wang J."/>
            <person name="Haapalainen M."/>
            <person name="Schott T."/>
            <person name="Thompson S.M."/>
            <person name="Smith G.R."/>
            <person name="Nissinen A.I."/>
            <person name="Pirhonen M."/>
        </authorList>
    </citation>
    <scope>NUCLEOTIDE SEQUENCE [LARGE SCALE GENOMIC DNA]</scope>
    <source>
        <strain evidence="2 3">FIN111</strain>
    </source>
</reference>
<sequence>MVEKAVTRKEFNSLSSGHKALSAKVDHIDDQFKASEARDEKQQQGIEEILNILYGLKWFFASIKNIAIVVTSLTAIIYGILNIKGWLKQ</sequence>
<dbReference type="Proteomes" id="UP000189542">
    <property type="component" value="Unassembled WGS sequence"/>
</dbReference>
<evidence type="ECO:0000313" key="3">
    <source>
        <dbReference type="Proteomes" id="UP000189542"/>
    </source>
</evidence>
<keyword evidence="1" id="KW-0812">Transmembrane</keyword>
<organism evidence="2 3">
    <name type="scientific">Candidatus Liberibacter solanacearum</name>
    <dbReference type="NCBI Taxonomy" id="556287"/>
    <lineage>
        <taxon>Bacteria</taxon>
        <taxon>Pseudomonadati</taxon>
        <taxon>Pseudomonadota</taxon>
        <taxon>Alphaproteobacteria</taxon>
        <taxon>Hyphomicrobiales</taxon>
        <taxon>Rhizobiaceae</taxon>
        <taxon>Liberibacter</taxon>
    </lineage>
</organism>